<evidence type="ECO:0000256" key="7">
    <source>
        <dbReference type="ARBA" id="ARBA00023204"/>
    </source>
</evidence>
<dbReference type="GO" id="GO:0004527">
    <property type="term" value="F:exonuclease activity"/>
    <property type="evidence" value="ECO:0007669"/>
    <property type="project" value="UniProtKB-KW"/>
</dbReference>
<evidence type="ECO:0000256" key="9">
    <source>
        <dbReference type="PIRSR" id="PIRSR610347-1"/>
    </source>
</evidence>
<keyword evidence="6" id="KW-0269">Exonuclease</keyword>
<dbReference type="Gene3D" id="3.30.870.10">
    <property type="entry name" value="Endonuclease Chain A"/>
    <property type="match status" value="2"/>
</dbReference>
<dbReference type="FunFam" id="3.30.870.10:FF:000038">
    <property type="entry name" value="Probable tyrosyl-DNA phosphodiesterase"/>
    <property type="match status" value="1"/>
</dbReference>
<dbReference type="InterPro" id="IPR010347">
    <property type="entry name" value="Tdp1"/>
</dbReference>
<feature type="active site" description="Nucleophile" evidence="9">
    <location>
        <position position="219"/>
    </location>
</feature>
<comment type="similarity">
    <text evidence="2">Belongs to the tyrosyl-DNA phosphodiesterase family.</text>
</comment>
<name>A0A9W8WV24_9PLEO</name>
<feature type="region of interest" description="Disordered" evidence="12">
    <location>
        <begin position="449"/>
        <end position="470"/>
    </location>
</feature>
<feature type="compositionally biased region" description="Low complexity" evidence="12">
    <location>
        <begin position="552"/>
        <end position="564"/>
    </location>
</feature>
<evidence type="ECO:0008006" key="15">
    <source>
        <dbReference type="Google" id="ProtNLM"/>
    </source>
</evidence>
<dbReference type="Proteomes" id="UP001140562">
    <property type="component" value="Unassembled WGS sequence"/>
</dbReference>
<dbReference type="PANTHER" id="PTHR12415">
    <property type="entry name" value="TYROSYL-DNA PHOSPHODIESTERASE 1"/>
    <property type="match status" value="1"/>
</dbReference>
<feature type="site" description="Interaction with DNA" evidence="11">
    <location>
        <position position="499"/>
    </location>
</feature>
<keyword evidence="4" id="KW-0227">DNA damage</keyword>
<dbReference type="GO" id="GO:0006281">
    <property type="term" value="P:DNA repair"/>
    <property type="evidence" value="ECO:0007669"/>
    <property type="project" value="UniProtKB-KW"/>
</dbReference>
<evidence type="ECO:0000313" key="13">
    <source>
        <dbReference type="EMBL" id="KAJ4333721.1"/>
    </source>
</evidence>
<feature type="region of interest" description="Disordered" evidence="12">
    <location>
        <begin position="1"/>
        <end position="55"/>
    </location>
</feature>
<feature type="binding site" evidence="10">
    <location>
        <position position="221"/>
    </location>
    <ligand>
        <name>substrate</name>
    </ligand>
</feature>
<feature type="region of interest" description="Disordered" evidence="12">
    <location>
        <begin position="547"/>
        <end position="602"/>
    </location>
</feature>
<evidence type="ECO:0000256" key="10">
    <source>
        <dbReference type="PIRSR" id="PIRSR610347-2"/>
    </source>
</evidence>
<keyword evidence="14" id="KW-1185">Reference proteome</keyword>
<gene>
    <name evidence="13" type="ORF">N0V87_007382</name>
</gene>
<sequence length="673" mass="75012">MTPPSGSNVPPAKRRRLDDTTRDEAEGTGATSTSLSRPVSPPLPRRKSPTPAITTAASLLVPAPTWNFNDVAKQALTPPPSQPPASSKAANQIAAGQIEESKREDDGVAGHSTRYVSSPFQLTKIRDLAQHQNVDTIELKDILGDPLIKECWNFNFLFDLDFVMQQFDEDVRDLVKVKIIHGFWKRDDARRISMMETAERYPNMELVNAYLPDPFGTHHSKMLILFRHDDHAQIIVHTANMISKDWTNMTQAVWRSSLLPPSLLPLKIEPHPIGSGLRFHIDLRNYLLAYEKKLQRLVDQLASYDLSAIRAAFLGSAPSRQILNEAKPAFQTSFGWLGLQQVLNSVPVQSKEPRKRPHIVLQVSSIATLGAVPTWLSHFQTVLSRSRTPQQLLNTSTPKFDIIFPTAEEVRTSLDGYESGQSIHVKLQSAQQQKQLQYMHPLLCHWKHPSPPASTTSATEPQGQAQRGPAAPHIKTYIRFSGDAHSSIDWALVTSANLSKQAWGDVVNKQGEVRVQSYETGVLVWPELFQEKSNDQDCKVIMVPTFGKDVPASNNSTTTASASAQRLRGGALADEGKGEETEDEGQPLIDNDDDDDDETEDETEEYLQRAAVHSKGKQKAVPSHTKKRIVVGLRMPYDLPLSSYGPEDVPWCATQTYTEPDWKGRAWGGFQPR</sequence>
<feature type="compositionally biased region" description="Basic and acidic residues" evidence="12">
    <location>
        <begin position="16"/>
        <end position="25"/>
    </location>
</feature>
<keyword evidence="8" id="KW-0539">Nucleus</keyword>
<dbReference type="GO" id="GO:0017005">
    <property type="term" value="F:3'-tyrosyl-DNA phosphodiesterase activity"/>
    <property type="evidence" value="ECO:0007669"/>
    <property type="project" value="TreeGrafter"/>
</dbReference>
<dbReference type="EMBL" id="JAPEUV010000089">
    <property type="protein sequence ID" value="KAJ4333721.1"/>
    <property type="molecule type" value="Genomic_DNA"/>
</dbReference>
<keyword evidence="3" id="KW-0540">Nuclease</keyword>
<evidence type="ECO:0000256" key="6">
    <source>
        <dbReference type="ARBA" id="ARBA00022839"/>
    </source>
</evidence>
<dbReference type="GO" id="GO:0003697">
    <property type="term" value="F:single-stranded DNA binding"/>
    <property type="evidence" value="ECO:0007669"/>
    <property type="project" value="TreeGrafter"/>
</dbReference>
<organism evidence="13 14">
    <name type="scientific">Didymella glomerata</name>
    <dbReference type="NCBI Taxonomy" id="749621"/>
    <lineage>
        <taxon>Eukaryota</taxon>
        <taxon>Fungi</taxon>
        <taxon>Dikarya</taxon>
        <taxon>Ascomycota</taxon>
        <taxon>Pezizomycotina</taxon>
        <taxon>Dothideomycetes</taxon>
        <taxon>Pleosporomycetidae</taxon>
        <taxon>Pleosporales</taxon>
        <taxon>Pleosporineae</taxon>
        <taxon>Didymellaceae</taxon>
        <taxon>Didymella</taxon>
    </lineage>
</organism>
<evidence type="ECO:0000256" key="11">
    <source>
        <dbReference type="PIRSR" id="PIRSR610347-3"/>
    </source>
</evidence>
<feature type="compositionally biased region" description="Basic and acidic residues" evidence="12">
    <location>
        <begin position="99"/>
        <end position="108"/>
    </location>
</feature>
<feature type="compositionally biased region" description="Polar residues" evidence="12">
    <location>
        <begin position="453"/>
        <end position="465"/>
    </location>
</feature>
<evidence type="ECO:0000256" key="3">
    <source>
        <dbReference type="ARBA" id="ARBA00022722"/>
    </source>
</evidence>
<keyword evidence="5" id="KW-0378">Hydrolase</keyword>
<evidence type="ECO:0000256" key="4">
    <source>
        <dbReference type="ARBA" id="ARBA00022763"/>
    </source>
</evidence>
<feature type="binding site" evidence="10">
    <location>
        <position position="475"/>
    </location>
    <ligand>
        <name>substrate</name>
    </ligand>
</feature>
<feature type="active site" description="Proton donor/acceptor" evidence="9">
    <location>
        <position position="473"/>
    </location>
</feature>
<dbReference type="OrthoDB" id="47785at2759"/>
<proteinExistence type="inferred from homology"/>
<feature type="compositionally biased region" description="Acidic residues" evidence="12">
    <location>
        <begin position="580"/>
        <end position="602"/>
    </location>
</feature>
<dbReference type="AlphaFoldDB" id="A0A9W8WV24"/>
<evidence type="ECO:0000313" key="14">
    <source>
        <dbReference type="Proteomes" id="UP001140562"/>
    </source>
</evidence>
<keyword evidence="7" id="KW-0234">DNA repair</keyword>
<reference evidence="13" key="1">
    <citation type="submission" date="2022-10" db="EMBL/GenBank/DDBJ databases">
        <title>Tapping the CABI collections for fungal endophytes: first genome assemblies for Collariella, Neodidymelliopsis, Ascochyta clinopodiicola, Didymella pomorum, Didymosphaeria variabile, Neocosmospora piperis and Neocucurbitaria cava.</title>
        <authorList>
            <person name="Hill R."/>
        </authorList>
    </citation>
    <scope>NUCLEOTIDE SEQUENCE</scope>
    <source>
        <strain evidence="13">IMI 360193</strain>
    </source>
</reference>
<dbReference type="Pfam" id="PF06087">
    <property type="entry name" value="Tyr-DNA_phospho"/>
    <property type="match status" value="1"/>
</dbReference>
<evidence type="ECO:0000256" key="12">
    <source>
        <dbReference type="SAM" id="MobiDB-lite"/>
    </source>
</evidence>
<feature type="region of interest" description="Disordered" evidence="12">
    <location>
        <begin position="73"/>
        <end position="113"/>
    </location>
</feature>
<dbReference type="SUPFAM" id="SSF56024">
    <property type="entry name" value="Phospholipase D/nuclease"/>
    <property type="match status" value="2"/>
</dbReference>
<evidence type="ECO:0000256" key="5">
    <source>
        <dbReference type="ARBA" id="ARBA00022801"/>
    </source>
</evidence>
<evidence type="ECO:0000256" key="1">
    <source>
        <dbReference type="ARBA" id="ARBA00004123"/>
    </source>
</evidence>
<comment type="caution">
    <text evidence="13">The sequence shown here is derived from an EMBL/GenBank/DDBJ whole genome shotgun (WGS) entry which is preliminary data.</text>
</comment>
<evidence type="ECO:0000256" key="2">
    <source>
        <dbReference type="ARBA" id="ARBA00010205"/>
    </source>
</evidence>
<comment type="subcellular location">
    <subcellularLocation>
        <location evidence="1">Nucleus</location>
    </subcellularLocation>
</comment>
<accession>A0A9W8WV24</accession>
<evidence type="ECO:0000256" key="8">
    <source>
        <dbReference type="ARBA" id="ARBA00023242"/>
    </source>
</evidence>
<dbReference type="CDD" id="cd09123">
    <property type="entry name" value="PLDc_Tdp1_2"/>
    <property type="match status" value="1"/>
</dbReference>
<dbReference type="PANTHER" id="PTHR12415:SF0">
    <property type="entry name" value="TYROSYL-DNA PHOSPHODIESTERASE 1"/>
    <property type="match status" value="1"/>
</dbReference>
<protein>
    <recommendedName>
        <fullName evidence="15">Phospholipase D/nuclease</fullName>
    </recommendedName>
</protein>
<dbReference type="GO" id="GO:0003690">
    <property type="term" value="F:double-stranded DNA binding"/>
    <property type="evidence" value="ECO:0007669"/>
    <property type="project" value="TreeGrafter"/>
</dbReference>
<dbReference type="GO" id="GO:0005634">
    <property type="term" value="C:nucleus"/>
    <property type="evidence" value="ECO:0007669"/>
    <property type="project" value="UniProtKB-SubCell"/>
</dbReference>